<comment type="caution">
    <text evidence="1">The sequence shown here is derived from an EMBL/GenBank/DDBJ whole genome shotgun (WGS) entry which is preliminary data.</text>
</comment>
<dbReference type="AlphaFoldDB" id="A0A1Q3BZB3"/>
<gene>
    <name evidence="1" type="ORF">CFOL_v3_16665</name>
</gene>
<keyword evidence="2" id="KW-1185">Reference proteome</keyword>
<dbReference type="Proteomes" id="UP000187406">
    <property type="component" value="Unassembled WGS sequence"/>
</dbReference>
<evidence type="ECO:0000313" key="1">
    <source>
        <dbReference type="EMBL" id="GAV73178.1"/>
    </source>
</evidence>
<dbReference type="InParanoid" id="A0A1Q3BZB3"/>
<evidence type="ECO:0000313" key="2">
    <source>
        <dbReference type="Proteomes" id="UP000187406"/>
    </source>
</evidence>
<dbReference type="InterPro" id="IPR036691">
    <property type="entry name" value="Endo/exonu/phosph_ase_sf"/>
</dbReference>
<dbReference type="EMBL" id="BDDD01001081">
    <property type="protein sequence ID" value="GAV73178.1"/>
    <property type="molecule type" value="Genomic_DNA"/>
</dbReference>
<dbReference type="PANTHER" id="PTHR33710:SF71">
    <property type="entry name" value="ENDONUCLEASE_EXONUCLEASE_PHOSPHATASE DOMAIN-CONTAINING PROTEIN"/>
    <property type="match status" value="1"/>
</dbReference>
<organism evidence="1 2">
    <name type="scientific">Cephalotus follicularis</name>
    <name type="common">Albany pitcher plant</name>
    <dbReference type="NCBI Taxonomy" id="3775"/>
    <lineage>
        <taxon>Eukaryota</taxon>
        <taxon>Viridiplantae</taxon>
        <taxon>Streptophyta</taxon>
        <taxon>Embryophyta</taxon>
        <taxon>Tracheophyta</taxon>
        <taxon>Spermatophyta</taxon>
        <taxon>Magnoliopsida</taxon>
        <taxon>eudicotyledons</taxon>
        <taxon>Gunneridae</taxon>
        <taxon>Pentapetalae</taxon>
        <taxon>rosids</taxon>
        <taxon>fabids</taxon>
        <taxon>Oxalidales</taxon>
        <taxon>Cephalotaceae</taxon>
        <taxon>Cephalotus</taxon>
    </lineage>
</organism>
<proteinExistence type="predicted"/>
<dbReference type="Gene3D" id="3.60.10.10">
    <property type="entry name" value="Endonuclease/exonuclease/phosphatase"/>
    <property type="match status" value="1"/>
</dbReference>
<name>A0A1Q3BZB3_CEPFO</name>
<accession>A0A1Q3BZB3</accession>
<dbReference type="STRING" id="3775.A0A1Q3BZB3"/>
<dbReference type="SUPFAM" id="SSF56219">
    <property type="entry name" value="DNase I-like"/>
    <property type="match status" value="1"/>
</dbReference>
<protein>
    <submittedName>
        <fullName evidence="1">Exo_endo_phos domain-containing protein</fullName>
    </submittedName>
</protein>
<dbReference type="PANTHER" id="PTHR33710">
    <property type="entry name" value="BNAC02G09200D PROTEIN"/>
    <property type="match status" value="1"/>
</dbReference>
<reference evidence="2" key="1">
    <citation type="submission" date="2016-04" db="EMBL/GenBank/DDBJ databases">
        <title>Cephalotus genome sequencing.</title>
        <authorList>
            <person name="Fukushima K."/>
            <person name="Hasebe M."/>
            <person name="Fang X."/>
        </authorList>
    </citation>
    <scope>NUCLEOTIDE SEQUENCE [LARGE SCALE GENOMIC DNA]</scope>
    <source>
        <strain evidence="2">cv. St1</strain>
    </source>
</reference>
<sequence length="224" mass="25397">MRVKSGFRNCFSVAANRRLGGLALLWVEDLDLIIKSYSLSHIDSVIKLIGRNSYWRLTGVYGGPETQLRHETWSLLYSLSNQCDLPWLCMGDFNEIISMAEREGGRYITEFRETLDACRLRDPGFHGCPYTWSNGREGENRIRSRLDRGASTVVWLSIFPTAVVTHQVSGVSDHCPILISLYDHVNQIKNQEELQDLKLCGLNKRDVKILSEKLGAKKGAIGEH</sequence>
<dbReference type="OrthoDB" id="999895at2759"/>